<dbReference type="InterPro" id="IPR011053">
    <property type="entry name" value="Single_hybrid_motif"/>
</dbReference>
<dbReference type="PANTHER" id="PTHR45266">
    <property type="entry name" value="OXALOACETATE DECARBOXYLASE ALPHA CHAIN"/>
    <property type="match status" value="1"/>
</dbReference>
<dbReference type="Proteomes" id="UP000053370">
    <property type="component" value="Unassembled WGS sequence"/>
</dbReference>
<dbReference type="AlphaFoldDB" id="A0A0K8PAH0"/>
<dbReference type="Gene3D" id="2.40.50.100">
    <property type="match status" value="1"/>
</dbReference>
<dbReference type="Pfam" id="PF00364">
    <property type="entry name" value="Biotin_lipoyl"/>
    <property type="match status" value="1"/>
</dbReference>
<dbReference type="InterPro" id="IPR001882">
    <property type="entry name" value="Biotin_BS"/>
</dbReference>
<dbReference type="SUPFAM" id="SSF51230">
    <property type="entry name" value="Single hybrid motif"/>
    <property type="match status" value="1"/>
</dbReference>
<dbReference type="PANTHER" id="PTHR45266:SF3">
    <property type="entry name" value="OXALOACETATE DECARBOXYLASE ALPHA CHAIN"/>
    <property type="match status" value="1"/>
</dbReference>
<dbReference type="PROSITE" id="PS00188">
    <property type="entry name" value="BIOTIN"/>
    <property type="match status" value="1"/>
</dbReference>
<dbReference type="EMBL" id="DF968179">
    <property type="protein sequence ID" value="GAP39145.1"/>
    <property type="molecule type" value="Genomic_DNA"/>
</dbReference>
<gene>
    <name evidence="3" type="ORF">ATC1_1164</name>
</gene>
<evidence type="ECO:0000313" key="3">
    <source>
        <dbReference type="EMBL" id="GAP39145.1"/>
    </source>
</evidence>
<dbReference type="PATRIC" id="fig|1678840.3.peg.81"/>
<sequence length="136" mass="14011">MKLNIKVEGKNFSVEIADPNANPMIVNVEGTEFSVYSDNAPRAAVAAPVTTPAAAPAPVKPVAAGADVIKAPIPGVIQEVNVTAGQTVKKGDVLFVLEAMKMKNNITAMRAGTIASVNVSKGDTVTHGQVLLSFAD</sequence>
<proteinExistence type="predicted"/>
<dbReference type="RefSeq" id="WP_062276894.1">
    <property type="nucleotide sequence ID" value="NZ_DF968179.1"/>
</dbReference>
<protein>
    <submittedName>
        <fullName evidence="3">Biotin-requiring enzyme</fullName>
    </submittedName>
</protein>
<keyword evidence="4" id="KW-1185">Reference proteome</keyword>
<evidence type="ECO:0000259" key="2">
    <source>
        <dbReference type="PROSITE" id="PS50968"/>
    </source>
</evidence>
<dbReference type="CDD" id="cd06850">
    <property type="entry name" value="biotinyl_domain"/>
    <property type="match status" value="1"/>
</dbReference>
<organism evidence="3">
    <name type="scientific">Flexilinea flocculi</name>
    <dbReference type="NCBI Taxonomy" id="1678840"/>
    <lineage>
        <taxon>Bacteria</taxon>
        <taxon>Bacillati</taxon>
        <taxon>Chloroflexota</taxon>
        <taxon>Anaerolineae</taxon>
        <taxon>Anaerolineales</taxon>
        <taxon>Anaerolineaceae</taxon>
        <taxon>Flexilinea</taxon>
    </lineage>
</organism>
<evidence type="ECO:0000256" key="1">
    <source>
        <dbReference type="ARBA" id="ARBA00023267"/>
    </source>
</evidence>
<feature type="domain" description="Lipoyl-binding" evidence="2">
    <location>
        <begin position="52"/>
        <end position="135"/>
    </location>
</feature>
<dbReference type="InterPro" id="IPR050709">
    <property type="entry name" value="Biotin_Carboxyl_Carrier/Decarb"/>
</dbReference>
<evidence type="ECO:0000313" key="4">
    <source>
        <dbReference type="Proteomes" id="UP000053370"/>
    </source>
</evidence>
<dbReference type="STRING" id="1678840.ATC1_1164"/>
<accession>A0A0K8PAH0</accession>
<keyword evidence="1" id="KW-0092">Biotin</keyword>
<dbReference type="FunFam" id="2.40.50.100:FF:000003">
    <property type="entry name" value="Acetyl-CoA carboxylase biotin carboxyl carrier protein"/>
    <property type="match status" value="1"/>
</dbReference>
<dbReference type="PROSITE" id="PS50968">
    <property type="entry name" value="BIOTINYL_LIPOYL"/>
    <property type="match status" value="1"/>
</dbReference>
<reference evidence="3" key="1">
    <citation type="journal article" date="2015" name="Genome Announc.">
        <title>Draft Genome Sequence of Anaerolineae Strain TC1, a Novel Isolate from a Methanogenic Wastewater Treatment System.</title>
        <authorList>
            <person name="Matsuura N."/>
            <person name="Tourlousse D.M."/>
            <person name="Sun L."/>
            <person name="Toyonaga M."/>
            <person name="Kuroda K."/>
            <person name="Ohashi A."/>
            <person name="Cruz R."/>
            <person name="Yamaguchi T."/>
            <person name="Sekiguchi Y."/>
        </authorList>
    </citation>
    <scope>NUCLEOTIDE SEQUENCE [LARGE SCALE GENOMIC DNA]</scope>
    <source>
        <strain evidence="3">TC1</strain>
    </source>
</reference>
<dbReference type="InterPro" id="IPR000089">
    <property type="entry name" value="Biotin_lipoyl"/>
</dbReference>
<dbReference type="OrthoDB" id="3730619at2"/>
<name>A0A0K8PAH0_9CHLR</name>